<sequence length="578" mass="65153">MLKNYTEKTSVAKTIIALIVVAILEFIAFYILLPPLNIHDIGSWIFQGFFVLLFLIATFFCSKENNIEQLSVTIVSKIVTAVIAIGVVVVVIGGLTSLEIFNASRYSSLIKVKECKFEDEIAQTDTVNDIALMDTKSARVVGERAIGSLSDLVSQYVINQDYNQIDYNGQPKKVATLEYADFFKWFNNRKNGIPGYVLVDPVEFEAEYIKLDKPIKYTSSARFNDKLQRKLRFEYPTAIFEGYYFELDNDGNPYYICPTLTAKIGLFGGKDVKGVVIFDPCTGKSKYYDVKNVPQWVDRIYDGDLATRKFDWYGTLSDGFINSIIGQKDCKITTEDYGYKVMDDDVWIYTGVTSVIDDSSNIGFVMINARTGETRYFKAAGAEEFSAMDAAEGQVQNLGYKASFPAIINIGGEPTYFMVLKDKSNLVKQYALVNVKKYSIVATGTTQRDTLSSYNKLMKENNLGNKQAIDDMNNDLPNINIRVTDVEYITTDGETYVYISDENNNVYKELFAEDESLIFIKPGAQITIYYEEDKKDGKKNADESQSTTDGESQENGLDNAKYDSQNIKTIVKWKAQGE</sequence>
<name>A0ABT2M3T5_9FIRM</name>
<keyword evidence="2" id="KW-1133">Transmembrane helix</keyword>
<dbReference type="Proteomes" id="UP001431199">
    <property type="component" value="Unassembled WGS sequence"/>
</dbReference>
<protein>
    <recommendedName>
        <fullName evidence="5">CvpA family protein</fullName>
    </recommendedName>
</protein>
<dbReference type="EMBL" id="JAODBU010000013">
    <property type="protein sequence ID" value="MCT7399828.1"/>
    <property type="molecule type" value="Genomic_DNA"/>
</dbReference>
<feature type="transmembrane region" description="Helical" evidence="2">
    <location>
        <begin position="74"/>
        <end position="95"/>
    </location>
</feature>
<proteinExistence type="predicted"/>
<accession>A0ABT2M3T5</accession>
<dbReference type="RefSeq" id="WP_260979079.1">
    <property type="nucleotide sequence ID" value="NZ_JAODBU010000013.1"/>
</dbReference>
<feature type="transmembrane region" description="Helical" evidence="2">
    <location>
        <begin position="12"/>
        <end position="32"/>
    </location>
</feature>
<evidence type="ECO:0000256" key="1">
    <source>
        <dbReference type="SAM" id="MobiDB-lite"/>
    </source>
</evidence>
<feature type="compositionally biased region" description="Basic and acidic residues" evidence="1">
    <location>
        <begin position="533"/>
        <end position="542"/>
    </location>
</feature>
<feature type="compositionally biased region" description="Polar residues" evidence="1">
    <location>
        <begin position="543"/>
        <end position="563"/>
    </location>
</feature>
<keyword evidence="2" id="KW-0472">Membrane</keyword>
<gene>
    <name evidence="3" type="ORF">N5B56_12175</name>
</gene>
<evidence type="ECO:0000256" key="2">
    <source>
        <dbReference type="SAM" id="Phobius"/>
    </source>
</evidence>
<organism evidence="3 4">
    <name type="scientific">Eubacterium album</name>
    <dbReference type="NCBI Taxonomy" id="2978477"/>
    <lineage>
        <taxon>Bacteria</taxon>
        <taxon>Bacillati</taxon>
        <taxon>Bacillota</taxon>
        <taxon>Clostridia</taxon>
        <taxon>Eubacteriales</taxon>
        <taxon>Eubacteriaceae</taxon>
        <taxon>Eubacterium</taxon>
    </lineage>
</organism>
<evidence type="ECO:0008006" key="5">
    <source>
        <dbReference type="Google" id="ProtNLM"/>
    </source>
</evidence>
<comment type="caution">
    <text evidence="3">The sequence shown here is derived from an EMBL/GenBank/DDBJ whole genome shotgun (WGS) entry which is preliminary data.</text>
</comment>
<feature type="transmembrane region" description="Helical" evidence="2">
    <location>
        <begin position="44"/>
        <end position="62"/>
    </location>
</feature>
<reference evidence="3" key="1">
    <citation type="submission" date="2022-09" db="EMBL/GenBank/DDBJ databases">
        <title>Eubacterium sp. LFL-14 isolated from human feces.</title>
        <authorList>
            <person name="Liu F."/>
        </authorList>
    </citation>
    <scope>NUCLEOTIDE SEQUENCE</scope>
    <source>
        <strain evidence="3">LFL-14</strain>
    </source>
</reference>
<evidence type="ECO:0000313" key="4">
    <source>
        <dbReference type="Proteomes" id="UP001431199"/>
    </source>
</evidence>
<keyword evidence="2" id="KW-0812">Transmembrane</keyword>
<evidence type="ECO:0000313" key="3">
    <source>
        <dbReference type="EMBL" id="MCT7399828.1"/>
    </source>
</evidence>
<feature type="region of interest" description="Disordered" evidence="1">
    <location>
        <begin position="533"/>
        <end position="563"/>
    </location>
</feature>
<keyword evidence="4" id="KW-1185">Reference proteome</keyword>